<name>A0A0C9YXA4_9AGAM</name>
<organism evidence="1 2">
    <name type="scientific">Pisolithus microcarpus 441</name>
    <dbReference type="NCBI Taxonomy" id="765257"/>
    <lineage>
        <taxon>Eukaryota</taxon>
        <taxon>Fungi</taxon>
        <taxon>Dikarya</taxon>
        <taxon>Basidiomycota</taxon>
        <taxon>Agaricomycotina</taxon>
        <taxon>Agaricomycetes</taxon>
        <taxon>Agaricomycetidae</taxon>
        <taxon>Boletales</taxon>
        <taxon>Sclerodermatineae</taxon>
        <taxon>Pisolithaceae</taxon>
        <taxon>Pisolithus</taxon>
    </lineage>
</organism>
<protein>
    <submittedName>
        <fullName evidence="1">Uncharacterized protein</fullName>
    </submittedName>
</protein>
<dbReference type="STRING" id="765257.A0A0C9YXA4"/>
<proteinExistence type="predicted"/>
<accession>A0A0C9YXA4</accession>
<gene>
    <name evidence="1" type="ORF">PISMIDRAFT_18689</name>
</gene>
<evidence type="ECO:0000313" key="2">
    <source>
        <dbReference type="Proteomes" id="UP000054018"/>
    </source>
</evidence>
<sequence length="168" mass="18430">MDISPPGEDSNSDTSYEMEVLAIVLKYLQPDLVRGSAYLSSPLSRVELEDEDVGGQPLDPVVNFVVLSSEAGVIDLTGGKDLDTGVYDPMVPHLKEIIDVACNIWTFSLSMYLESDIMQDRMLANSAQQVLPYISLQFVTAAVKIWYDSDPTSTIIEGVASVLIESFF</sequence>
<reference evidence="2" key="2">
    <citation type="submission" date="2015-01" db="EMBL/GenBank/DDBJ databases">
        <title>Evolutionary Origins and Diversification of the Mycorrhizal Mutualists.</title>
        <authorList>
            <consortium name="DOE Joint Genome Institute"/>
            <consortium name="Mycorrhizal Genomics Consortium"/>
            <person name="Kohler A."/>
            <person name="Kuo A."/>
            <person name="Nagy L.G."/>
            <person name="Floudas D."/>
            <person name="Copeland A."/>
            <person name="Barry K.W."/>
            <person name="Cichocki N."/>
            <person name="Veneault-Fourrey C."/>
            <person name="LaButti K."/>
            <person name="Lindquist E.A."/>
            <person name="Lipzen A."/>
            <person name="Lundell T."/>
            <person name="Morin E."/>
            <person name="Murat C."/>
            <person name="Riley R."/>
            <person name="Ohm R."/>
            <person name="Sun H."/>
            <person name="Tunlid A."/>
            <person name="Henrissat B."/>
            <person name="Grigoriev I.V."/>
            <person name="Hibbett D.S."/>
            <person name="Martin F."/>
        </authorList>
    </citation>
    <scope>NUCLEOTIDE SEQUENCE [LARGE SCALE GENOMIC DNA]</scope>
    <source>
        <strain evidence="2">441</strain>
    </source>
</reference>
<reference evidence="1 2" key="1">
    <citation type="submission" date="2014-04" db="EMBL/GenBank/DDBJ databases">
        <authorList>
            <consortium name="DOE Joint Genome Institute"/>
            <person name="Kuo A."/>
            <person name="Kohler A."/>
            <person name="Costa M.D."/>
            <person name="Nagy L.G."/>
            <person name="Floudas D."/>
            <person name="Copeland A."/>
            <person name="Barry K.W."/>
            <person name="Cichocki N."/>
            <person name="Veneault-Fourrey C."/>
            <person name="LaButti K."/>
            <person name="Lindquist E.A."/>
            <person name="Lipzen A."/>
            <person name="Lundell T."/>
            <person name="Morin E."/>
            <person name="Murat C."/>
            <person name="Sun H."/>
            <person name="Tunlid A."/>
            <person name="Henrissat B."/>
            <person name="Grigoriev I.V."/>
            <person name="Hibbett D.S."/>
            <person name="Martin F."/>
            <person name="Nordberg H.P."/>
            <person name="Cantor M.N."/>
            <person name="Hua S.X."/>
        </authorList>
    </citation>
    <scope>NUCLEOTIDE SEQUENCE [LARGE SCALE GENOMIC DNA]</scope>
    <source>
        <strain evidence="1 2">441</strain>
    </source>
</reference>
<keyword evidence="2" id="KW-1185">Reference proteome</keyword>
<dbReference type="Proteomes" id="UP000054018">
    <property type="component" value="Unassembled WGS sequence"/>
</dbReference>
<evidence type="ECO:0000313" key="1">
    <source>
        <dbReference type="EMBL" id="KIK12508.1"/>
    </source>
</evidence>
<dbReference type="OrthoDB" id="3055786at2759"/>
<dbReference type="EMBL" id="KN834075">
    <property type="protein sequence ID" value="KIK12508.1"/>
    <property type="molecule type" value="Genomic_DNA"/>
</dbReference>
<dbReference type="AlphaFoldDB" id="A0A0C9YXA4"/>
<dbReference type="HOGENOM" id="CLU_1587167_0_0_1"/>